<evidence type="ECO:0000256" key="3">
    <source>
        <dbReference type="ARBA" id="ARBA00018111"/>
    </source>
</evidence>
<dbReference type="GeneID" id="82880542"/>
<evidence type="ECO:0000313" key="10">
    <source>
        <dbReference type="Proteomes" id="UP000185479"/>
    </source>
</evidence>
<evidence type="ECO:0000313" key="9">
    <source>
        <dbReference type="EMBL" id="GEB96863.1"/>
    </source>
</evidence>
<sequence>MSTAPRDKLAALRHALEEYESGAGGGELFDHEKDAAMAKVRNRALLLLDHRARSRHELKTRLLALDFDPEIVAEVTADLVRLGLVDDESFAKEWVRQRHAARGKSRWVLDRELQQKGIGAEERSTALSQVSEESEEEQARVLAFKKARSIKAVPADRGDFDKQLRRVVGVLARRGYSQVASLRIAREALEERISQLEDD</sequence>
<evidence type="ECO:0000256" key="5">
    <source>
        <dbReference type="HAMAP-Rule" id="MF_01114"/>
    </source>
</evidence>
<evidence type="ECO:0000256" key="4">
    <source>
        <dbReference type="ARBA" id="ARBA00022490"/>
    </source>
</evidence>
<reference evidence="8 10" key="1">
    <citation type="submission" date="2014-08" db="EMBL/GenBank/DDBJ databases">
        <title>Complete genome sequence of Corynebacterium flavescens OJ8(T)(=DSM 20296(T)), isolated from cheese.</title>
        <authorList>
            <person name="Ruckert C."/>
            <person name="Albersmeier A."/>
            <person name="Winkler A."/>
            <person name="Kalinowski J."/>
        </authorList>
    </citation>
    <scope>NUCLEOTIDE SEQUENCE [LARGE SCALE GENOMIC DNA]</scope>
    <source>
        <strain evidence="8 10">OJ8</strain>
    </source>
</reference>
<dbReference type="Proteomes" id="UP000315353">
    <property type="component" value="Unassembled WGS sequence"/>
</dbReference>
<dbReference type="GO" id="GO:0006282">
    <property type="term" value="P:regulation of DNA repair"/>
    <property type="evidence" value="ECO:0007669"/>
    <property type="project" value="UniProtKB-UniRule"/>
</dbReference>
<dbReference type="InterPro" id="IPR003783">
    <property type="entry name" value="Regulatory_RecX"/>
</dbReference>
<reference evidence="9 11" key="2">
    <citation type="submission" date="2019-06" db="EMBL/GenBank/DDBJ databases">
        <title>Whole genome shotgun sequence of Corynebacterium flavescens NBRC 14136.</title>
        <authorList>
            <person name="Hosoyama A."/>
            <person name="Uohara A."/>
            <person name="Ohji S."/>
            <person name="Ichikawa N."/>
        </authorList>
    </citation>
    <scope>NUCLEOTIDE SEQUENCE [LARGE SCALE GENOMIC DNA]</scope>
    <source>
        <strain evidence="9 11">NBRC 14136</strain>
    </source>
</reference>
<dbReference type="HAMAP" id="MF_01114">
    <property type="entry name" value="RecX"/>
    <property type="match status" value="1"/>
</dbReference>
<dbReference type="STRING" id="28028.CFLV_07415"/>
<evidence type="ECO:0000256" key="2">
    <source>
        <dbReference type="ARBA" id="ARBA00009695"/>
    </source>
</evidence>
<dbReference type="EMBL" id="BJNB01000003">
    <property type="protein sequence ID" value="GEB96863.1"/>
    <property type="molecule type" value="Genomic_DNA"/>
</dbReference>
<feature type="domain" description="RecX second three-helical" evidence="6">
    <location>
        <begin position="86"/>
        <end position="127"/>
    </location>
</feature>
<dbReference type="PANTHER" id="PTHR33602">
    <property type="entry name" value="REGULATORY PROTEIN RECX FAMILY PROTEIN"/>
    <property type="match status" value="1"/>
</dbReference>
<evidence type="ECO:0000259" key="6">
    <source>
        <dbReference type="Pfam" id="PF02631"/>
    </source>
</evidence>
<dbReference type="KEGG" id="cfc:CFLV_07415"/>
<comment type="function">
    <text evidence="5">Modulates RecA activity.</text>
</comment>
<gene>
    <name evidence="5 9" type="primary">recX</name>
    <name evidence="9" type="ORF">CFL01nite_03580</name>
    <name evidence="8" type="ORF">CFLV_07415</name>
</gene>
<dbReference type="PANTHER" id="PTHR33602:SF1">
    <property type="entry name" value="REGULATORY PROTEIN RECX FAMILY PROTEIN"/>
    <property type="match status" value="1"/>
</dbReference>
<dbReference type="RefSeq" id="WP_075729976.1">
    <property type="nucleotide sequence ID" value="NZ_BJNB01000003.1"/>
</dbReference>
<evidence type="ECO:0000313" key="11">
    <source>
        <dbReference type="Proteomes" id="UP000315353"/>
    </source>
</evidence>
<evidence type="ECO:0000256" key="1">
    <source>
        <dbReference type="ARBA" id="ARBA00004496"/>
    </source>
</evidence>
<dbReference type="Gene3D" id="1.10.10.10">
    <property type="entry name" value="Winged helix-like DNA-binding domain superfamily/Winged helix DNA-binding domain"/>
    <property type="match status" value="2"/>
</dbReference>
<dbReference type="GO" id="GO:0005737">
    <property type="term" value="C:cytoplasm"/>
    <property type="evidence" value="ECO:0007669"/>
    <property type="project" value="UniProtKB-SubCell"/>
</dbReference>
<keyword evidence="4 5" id="KW-0963">Cytoplasm</keyword>
<evidence type="ECO:0000313" key="8">
    <source>
        <dbReference type="EMBL" id="APT87031.1"/>
    </source>
</evidence>
<accession>A0A1L7CMI0</accession>
<keyword evidence="10" id="KW-1185">Reference proteome</keyword>
<dbReference type="InterPro" id="IPR036388">
    <property type="entry name" value="WH-like_DNA-bd_sf"/>
</dbReference>
<dbReference type="AlphaFoldDB" id="A0A1L7CMI0"/>
<protein>
    <recommendedName>
        <fullName evidence="3 5">Regulatory protein RecX</fullName>
    </recommendedName>
</protein>
<evidence type="ECO:0000259" key="7">
    <source>
        <dbReference type="Pfam" id="PF21982"/>
    </source>
</evidence>
<feature type="domain" description="RecX first three-helical" evidence="7">
    <location>
        <begin position="41"/>
        <end position="75"/>
    </location>
</feature>
<comment type="subcellular location">
    <subcellularLocation>
        <location evidence="1 5">Cytoplasm</location>
    </subcellularLocation>
</comment>
<dbReference type="InterPro" id="IPR053924">
    <property type="entry name" value="RecX_HTH_2nd"/>
</dbReference>
<dbReference type="Pfam" id="PF02631">
    <property type="entry name" value="RecX_HTH2"/>
    <property type="match status" value="1"/>
</dbReference>
<dbReference type="InterPro" id="IPR053926">
    <property type="entry name" value="RecX_HTH_1st"/>
</dbReference>
<dbReference type="Proteomes" id="UP000185479">
    <property type="component" value="Chromosome"/>
</dbReference>
<name>A0A1L7CMI0_CORFL</name>
<proteinExistence type="inferred from homology"/>
<dbReference type="OrthoDB" id="5244465at2"/>
<comment type="similarity">
    <text evidence="2 5">Belongs to the RecX family.</text>
</comment>
<dbReference type="NCBIfam" id="NF001059">
    <property type="entry name" value="PRK00117.4-3"/>
    <property type="match status" value="1"/>
</dbReference>
<organism evidence="8 10">
    <name type="scientific">Corynebacterium flavescens</name>
    <dbReference type="NCBI Taxonomy" id="28028"/>
    <lineage>
        <taxon>Bacteria</taxon>
        <taxon>Bacillati</taxon>
        <taxon>Actinomycetota</taxon>
        <taxon>Actinomycetes</taxon>
        <taxon>Mycobacteriales</taxon>
        <taxon>Corynebacteriaceae</taxon>
        <taxon>Corynebacterium</taxon>
    </lineage>
</organism>
<dbReference type="Pfam" id="PF21982">
    <property type="entry name" value="RecX_HTH1"/>
    <property type="match status" value="1"/>
</dbReference>
<dbReference type="EMBL" id="CP009246">
    <property type="protein sequence ID" value="APT87031.1"/>
    <property type="molecule type" value="Genomic_DNA"/>
</dbReference>